<evidence type="ECO:0000259" key="3">
    <source>
        <dbReference type="Pfam" id="PF12729"/>
    </source>
</evidence>
<evidence type="ECO:0000313" key="5">
    <source>
        <dbReference type="Proteomes" id="UP000251197"/>
    </source>
</evidence>
<dbReference type="Proteomes" id="UP000251197">
    <property type="component" value="Unassembled WGS sequence"/>
</dbReference>
<organism evidence="4 5">
    <name type="scientific">Cedecea neteri</name>
    <dbReference type="NCBI Taxonomy" id="158822"/>
    <lineage>
        <taxon>Bacteria</taxon>
        <taxon>Pseudomonadati</taxon>
        <taxon>Pseudomonadota</taxon>
        <taxon>Gammaproteobacteria</taxon>
        <taxon>Enterobacterales</taxon>
        <taxon>Enterobacteriaceae</taxon>
        <taxon>Cedecea</taxon>
    </lineage>
</organism>
<keyword evidence="2" id="KW-0472">Membrane</keyword>
<feature type="region of interest" description="Disordered" evidence="1">
    <location>
        <begin position="137"/>
        <end position="182"/>
    </location>
</feature>
<sequence>MSLHDVKIRSKLTLTIAIFIVLMIFSSGLSLLSLSRANTGIQTIVNNDYPTTVKANDLIESFQEFVNTQQLMLLDEAGAFRQKSEKHLAEISAHITALLADLNKSSTDAASQKALRELADIRKEYLDSRFRIFTGGSTERSRRRAAGNDVYHHPGSGKIQRQGAGTDRYPEPKDDFCGATGR</sequence>
<feature type="domain" description="Chemotaxis methyl-accepting receptor HlyB-like 4HB MCP" evidence="3">
    <location>
        <begin position="6"/>
        <end position="131"/>
    </location>
</feature>
<dbReference type="CDD" id="cd19411">
    <property type="entry name" value="MCP2201-like_sensor"/>
    <property type="match status" value="1"/>
</dbReference>
<keyword evidence="2" id="KW-0812">Transmembrane</keyword>
<dbReference type="STRING" id="158822.LH23_20240"/>
<name>A0A2X3IEC6_9ENTR</name>
<reference evidence="4 5" key="1">
    <citation type="submission" date="2018-06" db="EMBL/GenBank/DDBJ databases">
        <authorList>
            <consortium name="Pathogen Informatics"/>
            <person name="Doyle S."/>
        </authorList>
    </citation>
    <scope>NUCLEOTIDE SEQUENCE [LARGE SCALE GENOMIC DNA]</scope>
    <source>
        <strain evidence="4 5">NCTC12120</strain>
    </source>
</reference>
<protein>
    <submittedName>
        <fullName evidence="4">Four helix bundle sensory module for signal transduction</fullName>
    </submittedName>
</protein>
<evidence type="ECO:0000256" key="1">
    <source>
        <dbReference type="SAM" id="MobiDB-lite"/>
    </source>
</evidence>
<dbReference type="InterPro" id="IPR024478">
    <property type="entry name" value="HlyB_4HB_MCP"/>
</dbReference>
<dbReference type="AlphaFoldDB" id="A0A2X3IEC6"/>
<gene>
    <name evidence="4" type="ORF">NCTC12120_03933</name>
</gene>
<dbReference type="InterPro" id="IPR047347">
    <property type="entry name" value="YvaQ-like_sensor"/>
</dbReference>
<feature type="transmembrane region" description="Helical" evidence="2">
    <location>
        <begin position="12"/>
        <end position="34"/>
    </location>
</feature>
<dbReference type="EMBL" id="UAVU01000005">
    <property type="protein sequence ID" value="SQC90792.1"/>
    <property type="molecule type" value="Genomic_DNA"/>
</dbReference>
<evidence type="ECO:0000256" key="2">
    <source>
        <dbReference type="SAM" id="Phobius"/>
    </source>
</evidence>
<proteinExistence type="predicted"/>
<accession>A0A2X3IEC6</accession>
<evidence type="ECO:0000313" key="4">
    <source>
        <dbReference type="EMBL" id="SQC90792.1"/>
    </source>
</evidence>
<keyword evidence="2" id="KW-1133">Transmembrane helix</keyword>
<dbReference type="Pfam" id="PF12729">
    <property type="entry name" value="4HB_MCP_1"/>
    <property type="match status" value="1"/>
</dbReference>